<name>A0A097ENG3_9GAMM</name>
<gene>
    <name evidence="1" type="ORF">LO80_03410</name>
</gene>
<reference evidence="1 2" key="1">
    <citation type="submission" date="2014-10" db="EMBL/GenBank/DDBJ databases">
        <title>Whole genome sequence of Francisella endociliophora strain FSC1006, isolated from a laboratory culture of the marine ciliate Euplotes raikovi.</title>
        <authorList>
            <person name="Granberg M."/>
            <person name="Backman S."/>
            <person name="Lundmark E."/>
            <person name="Nilsson E."/>
            <person name="Karlsson E."/>
            <person name="Thelaus J."/>
            <person name="Ohrman C."/>
            <person name="Larkeryd A."/>
            <person name="Stenberg P."/>
        </authorList>
    </citation>
    <scope>NUCLEOTIDE SEQUENCE [LARGE SCALE GENOMIC DNA]</scope>
    <source>
        <strain evidence="1 2">FSC1006</strain>
    </source>
</reference>
<dbReference type="Proteomes" id="UP000029672">
    <property type="component" value="Chromosome"/>
</dbReference>
<accession>A0A097ENG3</accession>
<dbReference type="HOGENOM" id="CLU_1692920_0_0_6"/>
<dbReference type="AlphaFoldDB" id="A0A097ENG3"/>
<dbReference type="EMBL" id="CP009574">
    <property type="protein sequence ID" value="AIT09107.1"/>
    <property type="molecule type" value="Genomic_DNA"/>
</dbReference>
<dbReference type="RefSeq" id="WP_040008565.1">
    <property type="nucleotide sequence ID" value="NZ_CP009574.1"/>
</dbReference>
<keyword evidence="2" id="KW-1185">Reference proteome</keyword>
<evidence type="ECO:0000313" key="2">
    <source>
        <dbReference type="Proteomes" id="UP000029672"/>
    </source>
</evidence>
<organism evidence="1 2">
    <name type="scientific">Candidatus Francisella endociliophora</name>
    <dbReference type="NCBI Taxonomy" id="653937"/>
    <lineage>
        <taxon>Bacteria</taxon>
        <taxon>Pseudomonadati</taxon>
        <taxon>Pseudomonadota</taxon>
        <taxon>Gammaproteobacteria</taxon>
        <taxon>Thiotrichales</taxon>
        <taxon>Francisellaceae</taxon>
        <taxon>Francisella</taxon>
    </lineage>
</organism>
<sequence>MTTKTLINDECHDVTEYYKTVDLSDAYADELDNLEVSSINNEEMKTFLFECLDEEAERVWDVIRYQYMPHSSYNHYQLIDFDSGYLDDSYEIEIKLSDDISVIADVNVFFDIDYDFYDPRYDDCDCYHKYTAKSVAINKFQVTNTQIKNLPALVA</sequence>
<proteinExistence type="predicted"/>
<protein>
    <submittedName>
        <fullName evidence="1">Uncharacterized protein</fullName>
    </submittedName>
</protein>
<dbReference type="STRING" id="1547445.LO80_03410"/>
<dbReference type="KEGG" id="frf:LO80_03410"/>
<evidence type="ECO:0000313" key="1">
    <source>
        <dbReference type="EMBL" id="AIT09107.1"/>
    </source>
</evidence>